<proteinExistence type="predicted"/>
<reference evidence="4 5" key="1">
    <citation type="submission" date="2016-02" db="EMBL/GenBank/DDBJ databases">
        <title>Genome analysis of coral dinoflagellate symbionts highlights evolutionary adaptations to a symbiotic lifestyle.</title>
        <authorList>
            <person name="Aranda M."/>
            <person name="Li Y."/>
            <person name="Liew Y.J."/>
            <person name="Baumgarten S."/>
            <person name="Simakov O."/>
            <person name="Wilson M."/>
            <person name="Piel J."/>
            <person name="Ashoor H."/>
            <person name="Bougouffa S."/>
            <person name="Bajic V.B."/>
            <person name="Ryu T."/>
            <person name="Ravasi T."/>
            <person name="Bayer T."/>
            <person name="Micklem G."/>
            <person name="Kim H."/>
            <person name="Bhak J."/>
            <person name="Lajeunesse T.C."/>
            <person name="Voolstra C.R."/>
        </authorList>
    </citation>
    <scope>NUCLEOTIDE SEQUENCE [LARGE SCALE GENOMIC DNA]</scope>
    <source>
        <strain evidence="4 5">CCMP2467</strain>
    </source>
</reference>
<feature type="region of interest" description="Disordered" evidence="1">
    <location>
        <begin position="80"/>
        <end position="99"/>
    </location>
</feature>
<comment type="caution">
    <text evidence="4">The sequence shown here is derived from an EMBL/GenBank/DDBJ whole genome shotgun (WGS) entry which is preliminary data.</text>
</comment>
<evidence type="ECO:0000256" key="3">
    <source>
        <dbReference type="SAM" id="SignalP"/>
    </source>
</evidence>
<feature type="transmembrane region" description="Helical" evidence="2">
    <location>
        <begin position="51"/>
        <end position="71"/>
    </location>
</feature>
<name>A0A1Q9EYF1_SYMMI</name>
<evidence type="ECO:0000256" key="1">
    <source>
        <dbReference type="SAM" id="MobiDB-lite"/>
    </source>
</evidence>
<keyword evidence="2" id="KW-1133">Transmembrane helix</keyword>
<dbReference type="EMBL" id="LSRX01000043">
    <property type="protein sequence ID" value="OLQ12421.1"/>
    <property type="molecule type" value="Genomic_DNA"/>
</dbReference>
<evidence type="ECO:0000256" key="2">
    <source>
        <dbReference type="SAM" id="Phobius"/>
    </source>
</evidence>
<feature type="chain" id="PRO_5012050931" evidence="3">
    <location>
        <begin position="17"/>
        <end position="99"/>
    </location>
</feature>
<organism evidence="4 5">
    <name type="scientific">Symbiodinium microadriaticum</name>
    <name type="common">Dinoflagellate</name>
    <name type="synonym">Zooxanthella microadriatica</name>
    <dbReference type="NCBI Taxonomy" id="2951"/>
    <lineage>
        <taxon>Eukaryota</taxon>
        <taxon>Sar</taxon>
        <taxon>Alveolata</taxon>
        <taxon>Dinophyceae</taxon>
        <taxon>Suessiales</taxon>
        <taxon>Symbiodiniaceae</taxon>
        <taxon>Symbiodinium</taxon>
    </lineage>
</organism>
<feature type="signal peptide" evidence="3">
    <location>
        <begin position="1"/>
        <end position="16"/>
    </location>
</feature>
<protein>
    <submittedName>
        <fullName evidence="4">Uncharacterized protein</fullName>
    </submittedName>
</protein>
<keyword evidence="5" id="KW-1185">Reference proteome</keyword>
<evidence type="ECO:0000313" key="4">
    <source>
        <dbReference type="EMBL" id="OLQ12421.1"/>
    </source>
</evidence>
<sequence length="99" mass="11159">MGFWNVLVSCFATVAGMFSVPLWPARCARSDISFVDVTSIHQVDQELKERGVYGIAGFLIPGILGWIPGRFRLLRKSLGMRPRKRRPRDKSALNLKPAM</sequence>
<keyword evidence="2" id="KW-0472">Membrane</keyword>
<dbReference type="AlphaFoldDB" id="A0A1Q9EYF1"/>
<evidence type="ECO:0000313" key="5">
    <source>
        <dbReference type="Proteomes" id="UP000186817"/>
    </source>
</evidence>
<accession>A0A1Q9EYF1</accession>
<gene>
    <name evidence="4" type="ORF">AK812_SmicGene3648</name>
</gene>
<keyword evidence="3" id="KW-0732">Signal</keyword>
<dbReference type="Proteomes" id="UP000186817">
    <property type="component" value="Unassembled WGS sequence"/>
</dbReference>
<keyword evidence="2" id="KW-0812">Transmembrane</keyword>